<evidence type="ECO:0000259" key="2">
    <source>
        <dbReference type="Pfam" id="PF00496"/>
    </source>
</evidence>
<gene>
    <name evidence="3" type="ORF">AS189_17450</name>
</gene>
<dbReference type="PIRSF" id="PIRSF002741">
    <property type="entry name" value="MppA"/>
    <property type="match status" value="1"/>
</dbReference>
<dbReference type="GO" id="GO:1904680">
    <property type="term" value="F:peptide transmembrane transporter activity"/>
    <property type="evidence" value="ECO:0007669"/>
    <property type="project" value="TreeGrafter"/>
</dbReference>
<dbReference type="InterPro" id="IPR030678">
    <property type="entry name" value="Peptide/Ni-bd"/>
</dbReference>
<dbReference type="OrthoDB" id="7888869at2"/>
<reference evidence="3 4" key="2">
    <citation type="journal article" date="2016" name="J. Biotechnol.">
        <title>Complete genome sequence of Arthrobacter alpinus ERGS4:06, a yellow pigmented bacterium tolerant to cold and radiations isolated from Sikkim Himalaya.</title>
        <authorList>
            <person name="Kumar R."/>
            <person name="Singh D."/>
            <person name="Swarnkar M.K."/>
            <person name="Singh A.K."/>
            <person name="Kumar S."/>
        </authorList>
    </citation>
    <scope>NUCLEOTIDE SEQUENCE [LARGE SCALE GENOMIC DNA]</scope>
    <source>
        <strain evidence="3 4">ERGS4:06</strain>
    </source>
</reference>
<dbReference type="GO" id="GO:0043190">
    <property type="term" value="C:ATP-binding cassette (ABC) transporter complex"/>
    <property type="evidence" value="ECO:0007669"/>
    <property type="project" value="InterPro"/>
</dbReference>
<accession>A0A0S2M2A7</accession>
<sequence length="568" mass="60699">MKHINKMLGASVLALALTVTGCSAGGGGNTQNTVDSSKGAADSAKLPTISWEVADYASVKAGGTLTLAVDQLPDNWNALQADGANEAGTSVLDPTSGGPVRITADGSWEVNPDYATEVKLISDDPEVVEIKLNPKAVWEDGTPMSYKDFDATVKANNGSNAAFQNAADNVFKDIESVTREDSDQNFKITFKNKNADWMSILGNKGSVLPASVASTPEAFNTGYATKPMPSNGPYVVSKIDTTAQVVTLVPNPKWWGQKPKLDKIIMKVVARDSLAQAYANKEIDAIIVGTSKDNYDTAKKREDGVMQQSGGVTWSHITLNASKGPLADVKVRQAVAHAIDRDTIAASRLSPIGAPITNQNNYIFMPGQKGYEDNGTAAIGYDVAKSEALFKDAGYAKGSDGTLAKGGTALTLTYTLPANNPVSEQIFKQVQANLKVVGVTLKNNSVPSDKYFSDYVTPKNFELTGFSWVGTPYPISSTESIFYPVASEQNFTGITEEKLGDLWAKANAELDPEKRIALANEIDKAIFAYVPVIPLTPVPKTYGVKKGLVNYGAAQFQDFDWTTVGFKS</sequence>
<dbReference type="AlphaFoldDB" id="A0A0S2M2A7"/>
<feature type="chain" id="PRO_5006602293" description="Solute-binding protein family 5 domain-containing protein" evidence="1">
    <location>
        <begin position="25"/>
        <end position="568"/>
    </location>
</feature>
<evidence type="ECO:0000256" key="1">
    <source>
        <dbReference type="SAM" id="SignalP"/>
    </source>
</evidence>
<dbReference type="PANTHER" id="PTHR30290:SF65">
    <property type="entry name" value="MONOACYL PHOSPHATIDYLINOSITOL TETRAMANNOSIDE-BINDING PROTEIN LPQW-RELATED"/>
    <property type="match status" value="1"/>
</dbReference>
<dbReference type="EMBL" id="CP013200">
    <property type="protein sequence ID" value="ALO67945.1"/>
    <property type="molecule type" value="Genomic_DNA"/>
</dbReference>
<dbReference type="InterPro" id="IPR000914">
    <property type="entry name" value="SBP_5_dom"/>
</dbReference>
<feature type="domain" description="Solute-binding protein family 5" evidence="2">
    <location>
        <begin position="109"/>
        <end position="474"/>
    </location>
</feature>
<evidence type="ECO:0000313" key="3">
    <source>
        <dbReference type="EMBL" id="ALO67945.1"/>
    </source>
</evidence>
<dbReference type="RefSeq" id="WP_062291801.1">
    <property type="nucleotide sequence ID" value="NZ_CP013200.1"/>
</dbReference>
<reference evidence="4" key="1">
    <citation type="submission" date="2015-11" db="EMBL/GenBank/DDBJ databases">
        <authorList>
            <person name="Kumar R."/>
            <person name="Singh D."/>
            <person name="Swarnkar M.K."/>
            <person name="Singh A.K."/>
            <person name="Kumar S."/>
        </authorList>
    </citation>
    <scope>NUCLEOTIDE SEQUENCE [LARGE SCALE GENOMIC DNA]</scope>
    <source>
        <strain evidence="4">ERGS4:06</strain>
    </source>
</reference>
<dbReference type="InterPro" id="IPR039424">
    <property type="entry name" value="SBP_5"/>
</dbReference>
<dbReference type="Pfam" id="PF00496">
    <property type="entry name" value="SBP_bac_5"/>
    <property type="match status" value="1"/>
</dbReference>
<organism evidence="3 4">
    <name type="scientific">Arthrobacter alpinus</name>
    <dbReference type="NCBI Taxonomy" id="656366"/>
    <lineage>
        <taxon>Bacteria</taxon>
        <taxon>Bacillati</taxon>
        <taxon>Actinomycetota</taxon>
        <taxon>Actinomycetes</taxon>
        <taxon>Micrococcales</taxon>
        <taxon>Micrococcaceae</taxon>
        <taxon>Arthrobacter</taxon>
    </lineage>
</organism>
<dbReference type="GO" id="GO:0042597">
    <property type="term" value="C:periplasmic space"/>
    <property type="evidence" value="ECO:0007669"/>
    <property type="project" value="UniProtKB-ARBA"/>
</dbReference>
<dbReference type="CDD" id="cd08501">
    <property type="entry name" value="PBP2_Lpqw"/>
    <property type="match status" value="1"/>
</dbReference>
<dbReference type="SUPFAM" id="SSF53850">
    <property type="entry name" value="Periplasmic binding protein-like II"/>
    <property type="match status" value="1"/>
</dbReference>
<feature type="signal peptide" evidence="1">
    <location>
        <begin position="1"/>
        <end position="24"/>
    </location>
</feature>
<proteinExistence type="predicted"/>
<protein>
    <recommendedName>
        <fullName evidence="2">Solute-binding protein family 5 domain-containing protein</fullName>
    </recommendedName>
</protein>
<name>A0A0S2M2A7_9MICC</name>
<dbReference type="Proteomes" id="UP000059574">
    <property type="component" value="Chromosome"/>
</dbReference>
<dbReference type="Gene3D" id="3.10.105.10">
    <property type="entry name" value="Dipeptide-binding Protein, Domain 3"/>
    <property type="match status" value="1"/>
</dbReference>
<dbReference type="PANTHER" id="PTHR30290">
    <property type="entry name" value="PERIPLASMIC BINDING COMPONENT OF ABC TRANSPORTER"/>
    <property type="match status" value="1"/>
</dbReference>
<dbReference type="GO" id="GO:0015833">
    <property type="term" value="P:peptide transport"/>
    <property type="evidence" value="ECO:0007669"/>
    <property type="project" value="TreeGrafter"/>
</dbReference>
<dbReference type="PROSITE" id="PS51257">
    <property type="entry name" value="PROKAR_LIPOPROTEIN"/>
    <property type="match status" value="1"/>
</dbReference>
<keyword evidence="1" id="KW-0732">Signal</keyword>
<dbReference type="Gene3D" id="3.40.190.10">
    <property type="entry name" value="Periplasmic binding protein-like II"/>
    <property type="match status" value="1"/>
</dbReference>
<evidence type="ECO:0000313" key="4">
    <source>
        <dbReference type="Proteomes" id="UP000059574"/>
    </source>
</evidence>